<keyword evidence="7 10" id="KW-1133">Transmembrane helix</keyword>
<dbReference type="GO" id="GO:0006123">
    <property type="term" value="P:mitochondrial electron transport, cytochrome c to oxygen"/>
    <property type="evidence" value="ECO:0007669"/>
    <property type="project" value="InterPro"/>
</dbReference>
<evidence type="ECO:0000256" key="2">
    <source>
        <dbReference type="ARBA" id="ARBA00004673"/>
    </source>
</evidence>
<evidence type="ECO:0000256" key="10">
    <source>
        <dbReference type="SAM" id="Phobius"/>
    </source>
</evidence>
<evidence type="ECO:0000256" key="7">
    <source>
        <dbReference type="ARBA" id="ARBA00022989"/>
    </source>
</evidence>
<comment type="caution">
    <text evidence="11">The sequence shown here is derived from an EMBL/GenBank/DDBJ whole genome shotgun (WGS) entry which is preliminary data.</text>
</comment>
<comment type="subcellular location">
    <subcellularLocation>
        <location evidence="1">Mitochondrion inner membrane</location>
        <topology evidence="1">Single-pass membrane protein</topology>
    </subcellularLocation>
</comment>
<keyword evidence="12" id="KW-1185">Reference proteome</keyword>
<keyword evidence="5" id="KW-0999">Mitochondrion inner membrane</keyword>
<sequence length="73" mass="8464">MFSLLRPMLTWSRLMKAIQQNHRSTIYSKPPKEKIGPVQSFFAMCVFAVTLLVPAGWIMHHIPVYQQRSPPQP</sequence>
<accession>A0AAW1FGL0</accession>
<organism evidence="11 12">
    <name type="scientific">Zoarces viviparus</name>
    <name type="common">Viviparous eelpout</name>
    <name type="synonym">Blennius viviparus</name>
    <dbReference type="NCBI Taxonomy" id="48416"/>
    <lineage>
        <taxon>Eukaryota</taxon>
        <taxon>Metazoa</taxon>
        <taxon>Chordata</taxon>
        <taxon>Craniata</taxon>
        <taxon>Vertebrata</taxon>
        <taxon>Euteleostomi</taxon>
        <taxon>Actinopterygii</taxon>
        <taxon>Neopterygii</taxon>
        <taxon>Teleostei</taxon>
        <taxon>Neoteleostei</taxon>
        <taxon>Acanthomorphata</taxon>
        <taxon>Eupercaria</taxon>
        <taxon>Perciformes</taxon>
        <taxon>Cottioidei</taxon>
        <taxon>Zoarcales</taxon>
        <taxon>Zoarcidae</taxon>
        <taxon>Zoarcinae</taxon>
        <taxon>Zoarces</taxon>
    </lineage>
</organism>
<gene>
    <name evidence="11" type="ORF">VZT92_008761</name>
</gene>
<feature type="transmembrane region" description="Helical" evidence="10">
    <location>
        <begin position="38"/>
        <end position="59"/>
    </location>
</feature>
<name>A0AAW1FGL0_ZOAVI</name>
<evidence type="ECO:0000256" key="9">
    <source>
        <dbReference type="ARBA" id="ARBA00023136"/>
    </source>
</evidence>
<dbReference type="PANTHER" id="PTHR16717">
    <property type="entry name" value="CYTOCHROME C OXIDASE POLYPEPTIDE VIII"/>
    <property type="match status" value="1"/>
</dbReference>
<dbReference type="InterPro" id="IPR036548">
    <property type="entry name" value="Cyt_c_oxidase_su8_sf"/>
</dbReference>
<dbReference type="PANTHER" id="PTHR16717:SF7">
    <property type="entry name" value="CYTOCHROME C OXIDASE SUBUNIT 8A, MITOCHONDRIAL-LIKE"/>
    <property type="match status" value="1"/>
</dbReference>
<keyword evidence="6" id="KW-0809">Transit peptide</keyword>
<evidence type="ECO:0000256" key="1">
    <source>
        <dbReference type="ARBA" id="ARBA00004434"/>
    </source>
</evidence>
<keyword evidence="9 10" id="KW-0472">Membrane</keyword>
<evidence type="ECO:0000256" key="5">
    <source>
        <dbReference type="ARBA" id="ARBA00022792"/>
    </source>
</evidence>
<dbReference type="Gene3D" id="4.10.81.10">
    <property type="entry name" value="Cytochrome c oxidase, subunit 8"/>
    <property type="match status" value="1"/>
</dbReference>
<dbReference type="Pfam" id="PF02285">
    <property type="entry name" value="COX8"/>
    <property type="match status" value="1"/>
</dbReference>
<dbReference type="Proteomes" id="UP001488805">
    <property type="component" value="Unassembled WGS sequence"/>
</dbReference>
<dbReference type="CDD" id="cd00930">
    <property type="entry name" value="Cyt_c_Oxidase_VIII"/>
    <property type="match status" value="1"/>
</dbReference>
<dbReference type="AlphaFoldDB" id="A0AAW1FGL0"/>
<dbReference type="GO" id="GO:0005743">
    <property type="term" value="C:mitochondrial inner membrane"/>
    <property type="evidence" value="ECO:0007669"/>
    <property type="project" value="UniProtKB-SubCell"/>
</dbReference>
<protein>
    <submittedName>
        <fullName evidence="11">Uncharacterized protein</fullName>
    </submittedName>
</protein>
<keyword evidence="4 10" id="KW-0812">Transmembrane</keyword>
<evidence type="ECO:0000313" key="11">
    <source>
        <dbReference type="EMBL" id="KAK9533656.1"/>
    </source>
</evidence>
<dbReference type="GO" id="GO:0045277">
    <property type="term" value="C:respiratory chain complex IV"/>
    <property type="evidence" value="ECO:0007669"/>
    <property type="project" value="InterPro"/>
</dbReference>
<reference evidence="11 12" key="1">
    <citation type="journal article" date="2024" name="Genome Biol. Evol.">
        <title>Chromosome-level genome assembly of the viviparous eelpout Zoarces viviparus.</title>
        <authorList>
            <person name="Fuhrmann N."/>
            <person name="Brasseur M.V."/>
            <person name="Bakowski C.E."/>
            <person name="Podsiadlowski L."/>
            <person name="Prost S."/>
            <person name="Krehenwinkel H."/>
            <person name="Mayer C."/>
        </authorList>
    </citation>
    <scope>NUCLEOTIDE SEQUENCE [LARGE SCALE GENOMIC DNA]</scope>
    <source>
        <strain evidence="11">NO-MEL_2022_Ind0_liver</strain>
    </source>
</reference>
<evidence type="ECO:0000256" key="8">
    <source>
        <dbReference type="ARBA" id="ARBA00023128"/>
    </source>
</evidence>
<evidence type="ECO:0000256" key="6">
    <source>
        <dbReference type="ARBA" id="ARBA00022946"/>
    </source>
</evidence>
<proteinExistence type="inferred from homology"/>
<evidence type="ECO:0000256" key="3">
    <source>
        <dbReference type="ARBA" id="ARBA00010117"/>
    </source>
</evidence>
<evidence type="ECO:0000313" key="12">
    <source>
        <dbReference type="Proteomes" id="UP001488805"/>
    </source>
</evidence>
<dbReference type="InterPro" id="IPR003205">
    <property type="entry name" value="Cyt_c_oxidase_su8"/>
</dbReference>
<keyword evidence="8" id="KW-0496">Mitochondrion</keyword>
<comment type="similarity">
    <text evidence="3">Belongs to the cytochrome c oxidase VIII family.</text>
</comment>
<dbReference type="EMBL" id="JBCEZU010000067">
    <property type="protein sequence ID" value="KAK9533656.1"/>
    <property type="molecule type" value="Genomic_DNA"/>
</dbReference>
<dbReference type="SUPFAM" id="SSF81431">
    <property type="entry name" value="Mitochondrial cytochrome c oxidase subunit VIIIb (aka IX)"/>
    <property type="match status" value="1"/>
</dbReference>
<comment type="pathway">
    <text evidence="2">Energy metabolism; oxidative phosphorylation.</text>
</comment>
<evidence type="ECO:0000256" key="4">
    <source>
        <dbReference type="ARBA" id="ARBA00022692"/>
    </source>
</evidence>